<gene>
    <name evidence="2" type="ORF">PFLG_03088</name>
</gene>
<organism evidence="2 3">
    <name type="scientific">Plasmodium falciparum RAJ116</name>
    <dbReference type="NCBI Taxonomy" id="580058"/>
    <lineage>
        <taxon>Eukaryota</taxon>
        <taxon>Sar</taxon>
        <taxon>Alveolata</taxon>
        <taxon>Apicomplexa</taxon>
        <taxon>Aconoidasida</taxon>
        <taxon>Haemosporida</taxon>
        <taxon>Plasmodiidae</taxon>
        <taxon>Plasmodium</taxon>
        <taxon>Plasmodium (Laverania)</taxon>
    </lineage>
</organism>
<keyword evidence="1" id="KW-0812">Transmembrane</keyword>
<dbReference type="Proteomes" id="UP000054566">
    <property type="component" value="Unassembled WGS sequence"/>
</dbReference>
<keyword evidence="1" id="KW-1133">Transmembrane helix</keyword>
<sequence length="100" mass="12373">MYSNLILKYFFLHPIISFYYSHIYYISLYHNLYHSLNILLLLFYLFCCLHSICKNTSEHAVPLFDSSILKKSFLYNFIFFYFILSFFQYSFLWLHLLIFK</sequence>
<feature type="transmembrane region" description="Helical" evidence="1">
    <location>
        <begin position="73"/>
        <end position="98"/>
    </location>
</feature>
<name>A0A0L0D0A4_PLAFA</name>
<reference evidence="3" key="1">
    <citation type="submission" date="2015-07" db="EMBL/GenBank/DDBJ databases">
        <title>Annotation of Plasmodium falciparum RAJ116.</title>
        <authorList>
            <consortium name="The Broad Institute Genome Sequencing Platform"/>
            <person name="Volkman S.K."/>
            <person name="Neafsey D.E."/>
            <person name="Dash A.P."/>
            <person name="Chitnis C.E."/>
            <person name="Hartl D.L."/>
            <person name="Young S.K."/>
            <person name="Zeng Q."/>
            <person name="Koehrsen M."/>
            <person name="Alvarado L."/>
            <person name="Berlin A."/>
            <person name="Borenstein D."/>
            <person name="Chapman S.B."/>
            <person name="Chen Z."/>
            <person name="Engels R."/>
            <person name="Freedman E."/>
            <person name="Gellesch M."/>
            <person name="Goldberg J."/>
            <person name="Griggs A."/>
            <person name="Gujja S."/>
            <person name="Heilman E.R."/>
            <person name="Heiman D.I."/>
            <person name="Howarth C."/>
            <person name="Jen D."/>
            <person name="Larson L."/>
            <person name="Mehta T."/>
            <person name="Neiman D."/>
            <person name="Park D."/>
            <person name="Pearson M."/>
            <person name="Roberts A."/>
            <person name="Saif S."/>
            <person name="Shea T."/>
            <person name="Shenoy N."/>
            <person name="Sisk P."/>
            <person name="Stolte C."/>
            <person name="Sykes S."/>
            <person name="Walk T."/>
            <person name="White J."/>
            <person name="Yandava C."/>
            <person name="Haas B."/>
            <person name="Henn M.R."/>
            <person name="Nusbaum C."/>
            <person name="Birren B."/>
        </authorList>
    </citation>
    <scope>NUCLEOTIDE SEQUENCE [LARGE SCALE GENOMIC DNA]</scope>
    <source>
        <strain evidence="3">RAJ116</strain>
    </source>
</reference>
<dbReference type="EMBL" id="GG664900">
    <property type="protein sequence ID" value="KNC38125.1"/>
    <property type="molecule type" value="Genomic_DNA"/>
</dbReference>
<evidence type="ECO:0000313" key="2">
    <source>
        <dbReference type="EMBL" id="KNC38125.1"/>
    </source>
</evidence>
<evidence type="ECO:0000256" key="1">
    <source>
        <dbReference type="SAM" id="Phobius"/>
    </source>
</evidence>
<feature type="transmembrane region" description="Helical" evidence="1">
    <location>
        <begin position="7"/>
        <end position="26"/>
    </location>
</feature>
<proteinExistence type="predicted"/>
<accession>A0A0L0D0A4</accession>
<protein>
    <submittedName>
        <fullName evidence="2">Uncharacterized protein</fullName>
    </submittedName>
</protein>
<keyword evidence="1" id="KW-0472">Membrane</keyword>
<reference evidence="3" key="2">
    <citation type="submission" date="2015-07" db="EMBL/GenBank/DDBJ databases">
        <title>The genome sequence of Plasmodium falciparum RAJ116.</title>
        <authorList>
            <consortium name="The Broad Institute Genome Sequencing Platform"/>
            <person name="Volkman S.K."/>
            <person name="Neafsey D.E."/>
            <person name="Dash A.P."/>
            <person name="Chitnis C.E."/>
            <person name="Hartl D.L."/>
            <person name="Young S.K."/>
            <person name="Kodira C.D."/>
            <person name="Zeng Q."/>
            <person name="Koehrsen M."/>
            <person name="Godfrey P."/>
            <person name="Alvarado L."/>
            <person name="Berlin A."/>
            <person name="Borenstein D."/>
            <person name="Chen Z."/>
            <person name="Engels R."/>
            <person name="Freedman E."/>
            <person name="Gellesch M."/>
            <person name="Goldberg J."/>
            <person name="Griggs A."/>
            <person name="Gujja S."/>
            <person name="Heiman D."/>
            <person name="Hepburn T."/>
            <person name="Howarth C."/>
            <person name="Jen D."/>
            <person name="Larson L."/>
            <person name="Lewis B."/>
            <person name="Mehta T."/>
            <person name="Park D."/>
            <person name="Pearson M."/>
            <person name="Roberts A."/>
            <person name="Saif S."/>
            <person name="Shea T."/>
            <person name="Shenoy N."/>
            <person name="Sisk P."/>
            <person name="Stolte C."/>
            <person name="Sykes S."/>
            <person name="Walk T."/>
            <person name="White J."/>
            <person name="Yandava C."/>
            <person name="Wirth D.F."/>
            <person name="Nusbaum C."/>
            <person name="Birren B."/>
        </authorList>
    </citation>
    <scope>NUCLEOTIDE SEQUENCE [LARGE SCALE GENOMIC DNA]</scope>
    <source>
        <strain evidence="3">RAJ116</strain>
    </source>
</reference>
<feature type="transmembrane region" description="Helical" evidence="1">
    <location>
        <begin position="32"/>
        <end position="52"/>
    </location>
</feature>
<evidence type="ECO:0000313" key="3">
    <source>
        <dbReference type="Proteomes" id="UP000054566"/>
    </source>
</evidence>
<dbReference type="AlphaFoldDB" id="A0A0L0D0A4"/>